<dbReference type="OrthoDB" id="123207at2759"/>
<protein>
    <submittedName>
        <fullName evidence="2">PiggyBac transposable element-derived protein 3-like</fullName>
    </submittedName>
</protein>
<reference evidence="2 3" key="1">
    <citation type="submission" date="2019-08" db="EMBL/GenBank/DDBJ databases">
        <title>Whole genome of Aphis craccivora.</title>
        <authorList>
            <person name="Voronova N.V."/>
            <person name="Shulinski R.S."/>
            <person name="Bandarenka Y.V."/>
            <person name="Zhorov D.G."/>
            <person name="Warner D."/>
        </authorList>
    </citation>
    <scope>NUCLEOTIDE SEQUENCE [LARGE SCALE GENOMIC DNA]</scope>
    <source>
        <strain evidence="2">180601</strain>
        <tissue evidence="2">Whole Body</tissue>
    </source>
</reference>
<keyword evidence="3" id="KW-1185">Reference proteome</keyword>
<dbReference type="PANTHER" id="PTHR47272:SF1">
    <property type="entry name" value="PIGGYBAC TRANSPOSABLE ELEMENT-DERIVED PROTEIN 3-LIKE"/>
    <property type="match status" value="1"/>
</dbReference>
<name>A0A6G0VW35_APHCR</name>
<evidence type="ECO:0000313" key="2">
    <source>
        <dbReference type="EMBL" id="KAF0711468.1"/>
    </source>
</evidence>
<dbReference type="InterPro" id="IPR029526">
    <property type="entry name" value="PGBD"/>
</dbReference>
<proteinExistence type="predicted"/>
<comment type="caution">
    <text evidence="2">The sequence shown here is derived from an EMBL/GenBank/DDBJ whole genome shotgun (WGS) entry which is preliminary data.</text>
</comment>
<feature type="domain" description="PiggyBac transposable element-derived protein" evidence="1">
    <location>
        <begin position="55"/>
        <end position="167"/>
    </location>
</feature>
<dbReference type="Proteomes" id="UP000478052">
    <property type="component" value="Unassembled WGS sequence"/>
</dbReference>
<gene>
    <name evidence="2" type="ORF">FWK35_00029316</name>
</gene>
<dbReference type="PANTHER" id="PTHR47272">
    <property type="entry name" value="DDE_TNP_1_7 DOMAIN-CONTAINING PROTEIN"/>
    <property type="match status" value="1"/>
</dbReference>
<accession>A0A6G0VW35</accession>
<organism evidence="2 3">
    <name type="scientific">Aphis craccivora</name>
    <name type="common">Cowpea aphid</name>
    <dbReference type="NCBI Taxonomy" id="307492"/>
    <lineage>
        <taxon>Eukaryota</taxon>
        <taxon>Metazoa</taxon>
        <taxon>Ecdysozoa</taxon>
        <taxon>Arthropoda</taxon>
        <taxon>Hexapoda</taxon>
        <taxon>Insecta</taxon>
        <taxon>Pterygota</taxon>
        <taxon>Neoptera</taxon>
        <taxon>Paraneoptera</taxon>
        <taxon>Hemiptera</taxon>
        <taxon>Sternorrhyncha</taxon>
        <taxon>Aphidomorpha</taxon>
        <taxon>Aphidoidea</taxon>
        <taxon>Aphididae</taxon>
        <taxon>Aphidini</taxon>
        <taxon>Aphis</taxon>
        <taxon>Aphis</taxon>
    </lineage>
</organism>
<evidence type="ECO:0000313" key="3">
    <source>
        <dbReference type="Proteomes" id="UP000478052"/>
    </source>
</evidence>
<sequence length="195" mass="23372">MPLTHKGISDLRQLEYQFPPDRYIVLRWRRYSGIQYICINALYPLSLTAYYCRSDRVRFLSDELADFLAFQLWMGVNKLPAYKDFWSNLMGVPIYQKILRSLHFQNNDEYDPNYRFYKIRPFLNKIQEGNRYSIDEMMIPYKGTKSGSRRQYIKSKPIKWGLKFFIRAGINGQVFDISWAWIQKAMNCTALFSSY</sequence>
<dbReference type="Pfam" id="PF13843">
    <property type="entry name" value="DDE_Tnp_1_7"/>
    <property type="match status" value="1"/>
</dbReference>
<dbReference type="EMBL" id="VUJU01011242">
    <property type="protein sequence ID" value="KAF0711468.1"/>
    <property type="molecule type" value="Genomic_DNA"/>
</dbReference>
<evidence type="ECO:0000259" key="1">
    <source>
        <dbReference type="Pfam" id="PF13843"/>
    </source>
</evidence>
<dbReference type="AlphaFoldDB" id="A0A6G0VW35"/>